<dbReference type="Pfam" id="PF13450">
    <property type="entry name" value="NAD_binding_8"/>
    <property type="match status" value="1"/>
</dbReference>
<dbReference type="AlphaFoldDB" id="A0A6C0HVD4"/>
<proteinExistence type="predicted"/>
<evidence type="ECO:0000313" key="1">
    <source>
        <dbReference type="EMBL" id="QHT84115.1"/>
    </source>
</evidence>
<dbReference type="EMBL" id="MN740015">
    <property type="protein sequence ID" value="QHT84115.1"/>
    <property type="molecule type" value="Genomic_DNA"/>
</dbReference>
<dbReference type="InterPro" id="IPR036188">
    <property type="entry name" value="FAD/NAD-bd_sf"/>
</dbReference>
<accession>A0A6C0HVD4</accession>
<evidence type="ECO:0008006" key="2">
    <source>
        <dbReference type="Google" id="ProtNLM"/>
    </source>
</evidence>
<dbReference type="SUPFAM" id="SSF51905">
    <property type="entry name" value="FAD/NAD(P)-binding domain"/>
    <property type="match status" value="1"/>
</dbReference>
<dbReference type="InterPro" id="IPR050703">
    <property type="entry name" value="Flavin_MAO"/>
</dbReference>
<organism evidence="1">
    <name type="scientific">viral metagenome</name>
    <dbReference type="NCBI Taxonomy" id="1070528"/>
    <lineage>
        <taxon>unclassified sequences</taxon>
        <taxon>metagenomes</taxon>
        <taxon>organismal metagenomes</taxon>
    </lineage>
</organism>
<protein>
    <recommendedName>
        <fullName evidence="2">Amine oxidase domain-containing protein</fullName>
    </recommendedName>
</protein>
<dbReference type="GO" id="GO:0016491">
    <property type="term" value="F:oxidoreductase activity"/>
    <property type="evidence" value="ECO:0007669"/>
    <property type="project" value="UniProtKB-ARBA"/>
</dbReference>
<dbReference type="PANTHER" id="PTHR43563:SF1">
    <property type="entry name" value="AMINE OXIDASE [FLAVIN-CONTAINING] B"/>
    <property type="match status" value="1"/>
</dbReference>
<name>A0A6C0HVD4_9ZZZZ</name>
<sequence length="415" mass="48119">MYMYDYIIIGAGIAGLYTAYNVKKTHPNSSFLLLEANHKKYIGGRIHQEKFSDHLVTTGAGIGRKAKDKYLIKLMDELDIIYHEFKVKTTYTFDPLDLKKTLKELQHHFETNHQPRCTFREFALPILGSEKYKLFLLSAGYTDYENDGVEEVLYMYGFEDNVCCWTALSIPWNELTRKLVENIGILHIKTNAFVTHVEDLNDHVSISVSNHSSKEHIYECRKLIMATTITSLRTLLKNPIYNEIEAQPFFRIYATVSKKYIEIMKEKIKGTTIVANELQKIIPMDPDHGLYMIAYSDNKNATKLKHSMKPSIVSEDKSYNLDKMTYMDGKEYMTNLIKKAIDIPDLKLTKIVGFYRDAGTHYYKPLNKIYSNRMEFIKQAQRPSKNIFVIGEVVSENQGWTNSALSTYHKIKNFL</sequence>
<reference evidence="1" key="1">
    <citation type="journal article" date="2020" name="Nature">
        <title>Giant virus diversity and host interactions through global metagenomics.</title>
        <authorList>
            <person name="Schulz F."/>
            <person name="Roux S."/>
            <person name="Paez-Espino D."/>
            <person name="Jungbluth S."/>
            <person name="Walsh D.A."/>
            <person name="Denef V.J."/>
            <person name="McMahon K.D."/>
            <person name="Konstantinidis K.T."/>
            <person name="Eloe-Fadrosh E.A."/>
            <person name="Kyrpides N.C."/>
            <person name="Woyke T."/>
        </authorList>
    </citation>
    <scope>NUCLEOTIDE SEQUENCE</scope>
    <source>
        <strain evidence="1">GVMAG-M-3300023184-16</strain>
    </source>
</reference>
<dbReference type="PANTHER" id="PTHR43563">
    <property type="entry name" value="AMINE OXIDASE"/>
    <property type="match status" value="1"/>
</dbReference>
<dbReference type="Gene3D" id="3.50.50.60">
    <property type="entry name" value="FAD/NAD(P)-binding domain"/>
    <property type="match status" value="1"/>
</dbReference>